<evidence type="ECO:0000313" key="2">
    <source>
        <dbReference type="EMBL" id="TDE01162.1"/>
    </source>
</evidence>
<dbReference type="InterPro" id="IPR029062">
    <property type="entry name" value="Class_I_gatase-like"/>
</dbReference>
<proteinExistence type="predicted"/>
<evidence type="ECO:0000259" key="1">
    <source>
        <dbReference type="Pfam" id="PF07090"/>
    </source>
</evidence>
<name>A0A4R5CLF4_9ACTN</name>
<gene>
    <name evidence="2" type="ORF">E1269_23655</name>
</gene>
<reference evidence="2 3" key="1">
    <citation type="submission" date="2019-03" db="EMBL/GenBank/DDBJ databases">
        <title>Draft genome sequences of novel Actinobacteria.</title>
        <authorList>
            <person name="Sahin N."/>
            <person name="Ay H."/>
            <person name="Saygin H."/>
        </authorList>
    </citation>
    <scope>NUCLEOTIDE SEQUENCE [LARGE SCALE GENOMIC DNA]</scope>
    <source>
        <strain evidence="2 3">5K138</strain>
    </source>
</reference>
<accession>A0A4R5CLF4</accession>
<dbReference type="EMBL" id="SMKZ01000043">
    <property type="protein sequence ID" value="TDE01162.1"/>
    <property type="molecule type" value="Genomic_DNA"/>
</dbReference>
<organism evidence="2 3">
    <name type="scientific">Jiangella asiatica</name>
    <dbReference type="NCBI Taxonomy" id="2530372"/>
    <lineage>
        <taxon>Bacteria</taxon>
        <taxon>Bacillati</taxon>
        <taxon>Actinomycetota</taxon>
        <taxon>Actinomycetes</taxon>
        <taxon>Jiangellales</taxon>
        <taxon>Jiangellaceae</taxon>
        <taxon>Jiangella</taxon>
    </lineage>
</organism>
<dbReference type="RefSeq" id="WP_131899197.1">
    <property type="nucleotide sequence ID" value="NZ_SMKZ01000043.1"/>
</dbReference>
<dbReference type="Pfam" id="PF07090">
    <property type="entry name" value="GATase1_like"/>
    <property type="match status" value="1"/>
</dbReference>
<dbReference type="SUPFAM" id="SSF52317">
    <property type="entry name" value="Class I glutamine amidotransferase-like"/>
    <property type="match status" value="1"/>
</dbReference>
<comment type="caution">
    <text evidence="2">The sequence shown here is derived from an EMBL/GenBank/DDBJ whole genome shotgun (WGS) entry which is preliminary data.</text>
</comment>
<evidence type="ECO:0000313" key="3">
    <source>
        <dbReference type="Proteomes" id="UP000294739"/>
    </source>
</evidence>
<keyword evidence="3" id="KW-1185">Reference proteome</keyword>
<dbReference type="Gene3D" id="3.40.50.880">
    <property type="match status" value="1"/>
</dbReference>
<protein>
    <submittedName>
        <fullName evidence="2">Cytoplasmic protein</fullName>
    </submittedName>
</protein>
<dbReference type="OrthoDB" id="9781333at2"/>
<sequence length="251" mass="27023">MTVRVLLAGESWNTYAVHTKGASAYTTAGYEEGADQLIEVLGRAGHDVTYLPNHRVVEEFPYTAAELATAYDVVVLSDLPADSLLLPRAVFVQGERRPNRLRELTEYIHGGGGLLMVGGYMSFAGFEGRARYAATALAAALPVTIAHHDDRVEAPEGVVPVVERDHAVLDGVTDWPYFLGYNRVRAGDGVLLSADGDPLLVVGAHGAGRTAAFASDCSPHWGSPAFMAWPHYARFWSQLVTWLAGKDATAN</sequence>
<dbReference type="InParanoid" id="A0A4R5CLF4"/>
<dbReference type="InterPro" id="IPR010768">
    <property type="entry name" value="GATase1-like"/>
</dbReference>
<dbReference type="PANTHER" id="PTHR37947:SF1">
    <property type="entry name" value="BLL2462 PROTEIN"/>
    <property type="match status" value="1"/>
</dbReference>
<dbReference type="AlphaFoldDB" id="A0A4R5CLF4"/>
<dbReference type="Proteomes" id="UP000294739">
    <property type="component" value="Unassembled WGS sequence"/>
</dbReference>
<feature type="domain" description="Putative glutamine amidotransferase" evidence="1">
    <location>
        <begin position="4"/>
        <end position="244"/>
    </location>
</feature>
<dbReference type="PANTHER" id="PTHR37947">
    <property type="entry name" value="BLL2462 PROTEIN"/>
    <property type="match status" value="1"/>
</dbReference>